<accession>A0A0P1AXD5</accession>
<dbReference type="AlphaFoldDB" id="A0A0P1AXD5"/>
<feature type="region of interest" description="Disordered" evidence="1">
    <location>
        <begin position="19"/>
        <end position="46"/>
    </location>
</feature>
<dbReference type="EMBL" id="CCYD01002371">
    <property type="protein sequence ID" value="CEG47078.1"/>
    <property type="molecule type" value="Genomic_DNA"/>
</dbReference>
<proteinExistence type="predicted"/>
<dbReference type="Proteomes" id="UP000054928">
    <property type="component" value="Unassembled WGS sequence"/>
</dbReference>
<dbReference type="RefSeq" id="XP_024583447.1">
    <property type="nucleotide sequence ID" value="XM_024718006.2"/>
</dbReference>
<dbReference type="OMA" id="HIEEAGW"/>
<reference evidence="3" key="1">
    <citation type="submission" date="2014-09" db="EMBL/GenBank/DDBJ databases">
        <authorList>
            <person name="Sharma Rahul"/>
            <person name="Thines Marco"/>
        </authorList>
    </citation>
    <scope>NUCLEOTIDE SEQUENCE [LARGE SCALE GENOMIC DNA]</scope>
</reference>
<evidence type="ECO:0000313" key="3">
    <source>
        <dbReference type="Proteomes" id="UP000054928"/>
    </source>
</evidence>
<dbReference type="OrthoDB" id="119296at2759"/>
<keyword evidence="3" id="KW-1185">Reference proteome</keyword>
<organism evidence="2 3">
    <name type="scientific">Plasmopara halstedii</name>
    <name type="common">Downy mildew of sunflower</name>
    <dbReference type="NCBI Taxonomy" id="4781"/>
    <lineage>
        <taxon>Eukaryota</taxon>
        <taxon>Sar</taxon>
        <taxon>Stramenopiles</taxon>
        <taxon>Oomycota</taxon>
        <taxon>Peronosporomycetes</taxon>
        <taxon>Peronosporales</taxon>
        <taxon>Peronosporaceae</taxon>
        <taxon>Plasmopara</taxon>
    </lineage>
</organism>
<name>A0A0P1AXD5_PLAHL</name>
<feature type="compositionally biased region" description="Basic residues" evidence="1">
    <location>
        <begin position="32"/>
        <end position="41"/>
    </location>
</feature>
<sequence length="169" mass="19202">MTMPFQWFCCHHSRSIDNEAAPPSSYSLNPNRKTKRSRFRSGRSYSQGHGLRSLVALCGIRQHKYDAAVNCVAENQSNTLIQNKNRRRFTIHGLSYYHNHIEEAGWSFDSTPAGSPLTMYTSNSPSHASSRRFSFSSIRKSLDRSPRTLQMVPDSLDSNPSIFFIDCPP</sequence>
<protein>
    <submittedName>
        <fullName evidence="2">Uncharacterized protein</fullName>
    </submittedName>
</protein>
<evidence type="ECO:0000256" key="1">
    <source>
        <dbReference type="SAM" id="MobiDB-lite"/>
    </source>
</evidence>
<evidence type="ECO:0000313" key="2">
    <source>
        <dbReference type="EMBL" id="CEG47078.1"/>
    </source>
</evidence>
<dbReference type="GeneID" id="36410001"/>